<sequence>MKLRFEVEAKIATFLFFIVALSTNAQRYGNEWINFQQTYFKIPVAQKGLYRISTNELRQAGVPVSTLNPTSIQLFFRGKEQAIFIQGESDNKLDETDYLEFYGEGNDGTQDSLLYLPHSAQPHKLYNLYSDTTAYFLTWRLDGQAGKRMVFYQENPTPTLTPEPYHHEDLLVSNIASYNYTGMSEGLMYPLGSPSGAQNSFYDYGEGWTGPEISINKRNQRRFALENPVRTAFQPQLELHLMGRDHRAHFIEISVGSTLNANRLVDTVRFSYQNALLVQYPISFSDVSLDSNRISIATVSRGGFPNQAEDVYSVTYYRLRYPQRFDVLNTSQKYFYLLPNSQNKSYLEIANATAATRLFDISDKNNVGRVGSTLENSILKAVVRETASEKTLFTTRLPLAVPSIQRVTFRNIDPTKANYLVVTHRNLINVAKQFGGYRASVAGGKYDTLTVQMDLLVNQFNYGEFSPLAVRRFVQFMVEKGNPKFLFIVGRTQQIDFNRTNSNLANVDMVPTFGWPGSDNLFSHGLKGQPSLVPALPTGRIWTDNPQEVLNYLEKVKEHEATPMNALWRKNILHLSGGTNSFEQAQFLGIMESFRKKAQKEFLGAKVTTITKKTDEAIEYVGITNEVNEGAGIMTLFGHSALNVTDIDLGMVSNDVFGYRNKGRYPLVFANGCVVGNFTFGYSRTYAQDWITTKDRGAILFLAHSNVAYVYSLNDYANTFYNVMLGDSTNFNRPFGEVYQQIIRKTLALYPEDPTYQADAQQMTLQGDPAVVIFPTQKPDYAVNSQSILVQGKNGAAVSAFSDSLKIKVVVANLGLYRNEKLPLRLTRTTRDGIVSAYDASFSAVAYLDTLTFSLPHDRSQSGLNRFEVQIDPNSVLAETSRTNNVAAVELSLPVAGAYPLLPAEYSVVSTTENGLPTTLLVAQQIDNSNRNYTVEIDTTARFDSPFKRTQAVAATVLPSWKVTLLNRDSTTYYWRIRYADRPASSDNVWTESSFTFVKNGGEGWAQRQPPQFTKATPLEVNLSVNTQPTWSYKTVFTNVKAVVAGSSVGAFNEGYKASQLSINDILLVVEGNCTTFDQIDNWRPGANLAVTALHRDNLQAYSVMPSRNCGNPPYVMNTLRQREIVNDKLFSKWVDAVPDGDWIVLMTLNGIQFDLWPASELTKLTELGLTQASMARLKSPYLLIVQKGAKQPAVEVGPDPNDLAPSLRTLTLDNFTLKSNSGKGQITSSLVGPASQWKMLNYNTKPLTSNQTQATLEMIGISLNGAEKVLKTGVATGTISLQDVDATTYPYLRLRLQLANNDARVSTPLQLRNWWVNYTPVPEGSATASLNGALERQEGEVVSVNVSFKNISPVAFRDSLVVQQTIFSPTGAPQMSERKLGRLQPNEEAAFTVAMPTLGKGGDNRLLVTINPRRQPEQNYDNNTINLPFTVVSDRFAPTLDVFFDGQRIRDGEVVSATPTILLQLKDENRFLFKRDTLGMDLFLQRPSQTTFQRVAFSSSVLRFIPADNQNVARIEFRPASLPDGVYTLRFQGADATLNRTGVYQISFRVINEQKLVSVEATPNPANELIKVSFTVSGKENPTEATIALVDMTGRIFKTASFVPRVGFNEWIWTNTTDLPAGTYVYRVTVKKNGEDIPVADGVKTTGKTVVIR</sequence>
<feature type="domain" description="Gingipain" evidence="2">
    <location>
        <begin position="419"/>
        <end position="771"/>
    </location>
</feature>
<accession>A0A7W5ZI25</accession>
<dbReference type="Gene3D" id="2.60.40.10">
    <property type="entry name" value="Immunoglobulins"/>
    <property type="match status" value="2"/>
</dbReference>
<dbReference type="EMBL" id="JACIBY010000001">
    <property type="protein sequence ID" value="MBB3836239.1"/>
    <property type="molecule type" value="Genomic_DNA"/>
</dbReference>
<dbReference type="Pfam" id="PF01364">
    <property type="entry name" value="Peptidase_C25"/>
    <property type="match status" value="1"/>
</dbReference>
<keyword evidence="1" id="KW-0732">Signal</keyword>
<dbReference type="Proteomes" id="UP000541352">
    <property type="component" value="Unassembled WGS sequence"/>
</dbReference>
<evidence type="ECO:0000256" key="1">
    <source>
        <dbReference type="ARBA" id="ARBA00022729"/>
    </source>
</evidence>
<dbReference type="GO" id="GO:0008234">
    <property type="term" value="F:cysteine-type peptidase activity"/>
    <property type="evidence" value="ECO:0007669"/>
    <property type="project" value="InterPro"/>
</dbReference>
<name>A0A7W5ZI25_9BACT</name>
<dbReference type="GO" id="GO:0006508">
    <property type="term" value="P:proteolysis"/>
    <property type="evidence" value="ECO:0007669"/>
    <property type="project" value="InterPro"/>
</dbReference>
<organism evidence="3 4">
    <name type="scientific">Runella defluvii</name>
    <dbReference type="NCBI Taxonomy" id="370973"/>
    <lineage>
        <taxon>Bacteria</taxon>
        <taxon>Pseudomonadati</taxon>
        <taxon>Bacteroidota</taxon>
        <taxon>Cytophagia</taxon>
        <taxon>Cytophagales</taxon>
        <taxon>Spirosomataceae</taxon>
        <taxon>Runella</taxon>
    </lineage>
</organism>
<dbReference type="SUPFAM" id="SSF52129">
    <property type="entry name" value="Caspase-like"/>
    <property type="match status" value="1"/>
</dbReference>
<dbReference type="InterPro" id="IPR029031">
    <property type="entry name" value="Gingipain_N_sf"/>
</dbReference>
<reference evidence="3 4" key="1">
    <citation type="submission" date="2020-08" db="EMBL/GenBank/DDBJ databases">
        <title>Genomic Encyclopedia of Type Strains, Phase IV (KMG-IV): sequencing the most valuable type-strain genomes for metagenomic binning, comparative biology and taxonomic classification.</title>
        <authorList>
            <person name="Goeker M."/>
        </authorList>
    </citation>
    <scope>NUCLEOTIDE SEQUENCE [LARGE SCALE GENOMIC DNA]</scope>
    <source>
        <strain evidence="3 4">DSM 17976</strain>
    </source>
</reference>
<dbReference type="RefSeq" id="WP_183971015.1">
    <property type="nucleotide sequence ID" value="NZ_JACIBY010000001.1"/>
</dbReference>
<gene>
    <name evidence="3" type="ORF">FHS57_000221</name>
</gene>
<keyword evidence="4" id="KW-1185">Reference proteome</keyword>
<protein>
    <recommendedName>
        <fullName evidence="2">Gingipain domain-containing protein</fullName>
    </recommendedName>
</protein>
<evidence type="ECO:0000313" key="3">
    <source>
        <dbReference type="EMBL" id="MBB3836239.1"/>
    </source>
</evidence>
<dbReference type="InterPro" id="IPR013783">
    <property type="entry name" value="Ig-like_fold"/>
</dbReference>
<proteinExistence type="predicted"/>
<comment type="caution">
    <text evidence="3">The sequence shown here is derived from an EMBL/GenBank/DDBJ whole genome shotgun (WGS) entry which is preliminary data.</text>
</comment>
<dbReference type="InterPro" id="IPR029030">
    <property type="entry name" value="Caspase-like_dom_sf"/>
</dbReference>
<dbReference type="CDD" id="cd02258">
    <property type="entry name" value="Peptidase_C25_N"/>
    <property type="match status" value="1"/>
</dbReference>
<dbReference type="InterPro" id="IPR001769">
    <property type="entry name" value="Gingipain"/>
</dbReference>
<evidence type="ECO:0000313" key="4">
    <source>
        <dbReference type="Proteomes" id="UP000541352"/>
    </source>
</evidence>
<dbReference type="Gene3D" id="3.40.50.1460">
    <property type="match status" value="1"/>
</dbReference>
<dbReference type="Gene3D" id="3.40.50.10390">
    <property type="entry name" value="Gingipain r, domain 1"/>
    <property type="match status" value="1"/>
</dbReference>
<evidence type="ECO:0000259" key="2">
    <source>
        <dbReference type="Pfam" id="PF01364"/>
    </source>
</evidence>